<evidence type="ECO:0000313" key="1">
    <source>
        <dbReference type="EMBL" id="KAJ7710510.1"/>
    </source>
</evidence>
<protein>
    <submittedName>
        <fullName evidence="1">Uncharacterized protein</fullName>
    </submittedName>
</protein>
<comment type="caution">
    <text evidence="1">The sequence shown here is derived from an EMBL/GenBank/DDBJ whole genome shotgun (WGS) entry which is preliminary data.</text>
</comment>
<name>A0AAD7MCV7_MYCRO</name>
<keyword evidence="2" id="KW-1185">Reference proteome</keyword>
<dbReference type="AlphaFoldDB" id="A0AAD7MCV7"/>
<sequence length="279" mass="30284">MWWNGLLPPLSAVPHPLSCPRQRPLLVNGRIQAPKVHPVDKTRRTMTKIVPIHGSDAEIGGPLLLGNTWGDRSDGASLQMVKVKSSEDFLKSYSWFANARSMTQPPSHQCASVLRQRTSVLAVGCYFSQIRKIMQAGSGGGGTQPSAPQARCEDCRTIAIADLPIGVAELSRVFVFVSRPIDQRTAASNQLLCALHIPSLTDSPKLASRTSSEMSTAEPYIYTPDPPAYHTALGTPANAWDVVCVWLVVGSPFDQKYTIIPKNIEPLNGQRDMVGNASV</sequence>
<gene>
    <name evidence="1" type="ORF">B0H17DRAFT_1173537</name>
</gene>
<evidence type="ECO:0000313" key="2">
    <source>
        <dbReference type="Proteomes" id="UP001221757"/>
    </source>
</evidence>
<dbReference type="Proteomes" id="UP001221757">
    <property type="component" value="Unassembled WGS sequence"/>
</dbReference>
<reference evidence="1" key="1">
    <citation type="submission" date="2023-03" db="EMBL/GenBank/DDBJ databases">
        <title>Massive genome expansion in bonnet fungi (Mycena s.s.) driven by repeated elements and novel gene families across ecological guilds.</title>
        <authorList>
            <consortium name="Lawrence Berkeley National Laboratory"/>
            <person name="Harder C.B."/>
            <person name="Miyauchi S."/>
            <person name="Viragh M."/>
            <person name="Kuo A."/>
            <person name="Thoen E."/>
            <person name="Andreopoulos B."/>
            <person name="Lu D."/>
            <person name="Skrede I."/>
            <person name="Drula E."/>
            <person name="Henrissat B."/>
            <person name="Morin E."/>
            <person name="Kohler A."/>
            <person name="Barry K."/>
            <person name="LaButti K."/>
            <person name="Morin E."/>
            <person name="Salamov A."/>
            <person name="Lipzen A."/>
            <person name="Mereny Z."/>
            <person name="Hegedus B."/>
            <person name="Baldrian P."/>
            <person name="Stursova M."/>
            <person name="Weitz H."/>
            <person name="Taylor A."/>
            <person name="Grigoriev I.V."/>
            <person name="Nagy L.G."/>
            <person name="Martin F."/>
            <person name="Kauserud H."/>
        </authorList>
    </citation>
    <scope>NUCLEOTIDE SEQUENCE</scope>
    <source>
        <strain evidence="1">CBHHK067</strain>
    </source>
</reference>
<accession>A0AAD7MCV7</accession>
<dbReference type="EMBL" id="JARKIE010000001">
    <property type="protein sequence ID" value="KAJ7710510.1"/>
    <property type="molecule type" value="Genomic_DNA"/>
</dbReference>
<proteinExistence type="predicted"/>
<organism evidence="1 2">
    <name type="scientific">Mycena rosella</name>
    <name type="common">Pink bonnet</name>
    <name type="synonym">Agaricus rosellus</name>
    <dbReference type="NCBI Taxonomy" id="1033263"/>
    <lineage>
        <taxon>Eukaryota</taxon>
        <taxon>Fungi</taxon>
        <taxon>Dikarya</taxon>
        <taxon>Basidiomycota</taxon>
        <taxon>Agaricomycotina</taxon>
        <taxon>Agaricomycetes</taxon>
        <taxon>Agaricomycetidae</taxon>
        <taxon>Agaricales</taxon>
        <taxon>Marasmiineae</taxon>
        <taxon>Mycenaceae</taxon>
        <taxon>Mycena</taxon>
    </lineage>
</organism>